<keyword evidence="1" id="KW-1133">Transmembrane helix</keyword>
<keyword evidence="1" id="KW-0812">Transmembrane</keyword>
<dbReference type="AlphaFoldDB" id="A0A160MB82"/>
<dbReference type="Proteomes" id="UP000077856">
    <property type="component" value="Chromosome"/>
</dbReference>
<dbReference type="EMBL" id="CP015506">
    <property type="protein sequence ID" value="AND40086.1"/>
    <property type="molecule type" value="Genomic_DNA"/>
</dbReference>
<evidence type="ECO:0000313" key="2">
    <source>
        <dbReference type="EMBL" id="AND40086.1"/>
    </source>
</evidence>
<dbReference type="KEGG" id="bon:A361_13345"/>
<organism evidence="2 3">
    <name type="scientific">Cytobacillus oceanisediminis 2691</name>
    <dbReference type="NCBI Taxonomy" id="1196031"/>
    <lineage>
        <taxon>Bacteria</taxon>
        <taxon>Bacillati</taxon>
        <taxon>Bacillota</taxon>
        <taxon>Bacilli</taxon>
        <taxon>Bacillales</taxon>
        <taxon>Bacillaceae</taxon>
        <taxon>Cytobacillus</taxon>
    </lineage>
</organism>
<dbReference type="STRING" id="1196031.A361_13345"/>
<feature type="transmembrane region" description="Helical" evidence="1">
    <location>
        <begin position="7"/>
        <end position="25"/>
    </location>
</feature>
<evidence type="ECO:0000313" key="3">
    <source>
        <dbReference type="Proteomes" id="UP000077856"/>
    </source>
</evidence>
<sequence length="104" mass="12162">MKKWMESGLYVQVAAFMLVVYYGFISGLVAEETHIAEFEGRIEEKYRQTSVDNYLSNFSTHEEYWIRLDNGKAFELTASLYESIKRGEKVKLVQMNAGTMIFRQ</sequence>
<reference evidence="2 3" key="1">
    <citation type="submission" date="2016-04" db="EMBL/GenBank/DDBJ databases">
        <title>Complete genome sequence of Bacillus oceanisediminis strain 2691.</title>
        <authorList>
            <person name="Jeong H."/>
            <person name="Kim H.J."/>
            <person name="Lee D.-W."/>
        </authorList>
    </citation>
    <scope>NUCLEOTIDE SEQUENCE [LARGE SCALE GENOMIC DNA]</scope>
    <source>
        <strain evidence="2 3">2691</strain>
    </source>
</reference>
<name>A0A160MB82_9BACI</name>
<gene>
    <name evidence="2" type="ORF">A361_13345</name>
</gene>
<protein>
    <submittedName>
        <fullName evidence="2">Uncharacterized protein</fullName>
    </submittedName>
</protein>
<dbReference type="RefSeq" id="WP_019379795.1">
    <property type="nucleotide sequence ID" value="NZ_CP015506.1"/>
</dbReference>
<dbReference type="eggNOG" id="ENOG50307TQ">
    <property type="taxonomic scope" value="Bacteria"/>
</dbReference>
<proteinExistence type="predicted"/>
<evidence type="ECO:0000256" key="1">
    <source>
        <dbReference type="SAM" id="Phobius"/>
    </source>
</evidence>
<keyword evidence="1" id="KW-0472">Membrane</keyword>
<accession>A0A160MB82</accession>